<reference evidence="1" key="1">
    <citation type="submission" date="2021-05" db="EMBL/GenBank/DDBJ databases">
        <authorList>
            <person name="Pan Q."/>
            <person name="Jouanno E."/>
            <person name="Zahm M."/>
            <person name="Klopp C."/>
            <person name="Cabau C."/>
            <person name="Louis A."/>
            <person name="Berthelot C."/>
            <person name="Parey E."/>
            <person name="Roest Crollius H."/>
            <person name="Montfort J."/>
            <person name="Robinson-Rechavi M."/>
            <person name="Bouchez O."/>
            <person name="Lampietro C."/>
            <person name="Lopez Roques C."/>
            <person name="Donnadieu C."/>
            <person name="Postlethwait J."/>
            <person name="Bobe J."/>
            <person name="Dillon D."/>
            <person name="Chandos A."/>
            <person name="von Hippel F."/>
            <person name="Guiguen Y."/>
        </authorList>
    </citation>
    <scope>NUCLEOTIDE SEQUENCE</scope>
    <source>
        <strain evidence="1">YG-Jan2019</strain>
    </source>
</reference>
<comment type="caution">
    <text evidence="1">The sequence shown here is derived from an EMBL/GenBank/DDBJ whole genome shotgun (WGS) entry which is preliminary data.</text>
</comment>
<name>A0ACC2GJQ8_DALPE</name>
<sequence length="229" mass="25367">MAAAWCCTTAIRYRLIPMLFLLVIIPKGLSQLVETQQVVTVTLGGDAHFSCRLNQPKDVMQVTWQKETREGNVNVATYNQRFGVKVNSPFQEKVEFLKVGLQNCSIVYRGVLREDESCYRCLFNTYPGGAVSGRTCLQVNELYGPTLLVTQTNDSHTLSSEVTVSCSATGRPAPIVTWEDSKHFLENCTTFNVTHPNGTVTVSLISTMAVPRVPDNVITVRSFSASDHQ</sequence>
<proteinExistence type="predicted"/>
<evidence type="ECO:0000313" key="1">
    <source>
        <dbReference type="EMBL" id="KAJ8003988.1"/>
    </source>
</evidence>
<organism evidence="1 2">
    <name type="scientific">Dallia pectoralis</name>
    <name type="common">Alaska blackfish</name>
    <dbReference type="NCBI Taxonomy" id="75939"/>
    <lineage>
        <taxon>Eukaryota</taxon>
        <taxon>Metazoa</taxon>
        <taxon>Chordata</taxon>
        <taxon>Craniata</taxon>
        <taxon>Vertebrata</taxon>
        <taxon>Euteleostomi</taxon>
        <taxon>Actinopterygii</taxon>
        <taxon>Neopterygii</taxon>
        <taxon>Teleostei</taxon>
        <taxon>Protacanthopterygii</taxon>
        <taxon>Esociformes</taxon>
        <taxon>Umbridae</taxon>
        <taxon>Dallia</taxon>
    </lineage>
</organism>
<dbReference type="EMBL" id="CM055739">
    <property type="protein sequence ID" value="KAJ8003988.1"/>
    <property type="molecule type" value="Genomic_DNA"/>
</dbReference>
<keyword evidence="2" id="KW-1185">Reference proteome</keyword>
<dbReference type="Proteomes" id="UP001157502">
    <property type="component" value="Chromosome 12"/>
</dbReference>
<gene>
    <name evidence="1" type="ORF">DPEC_G00154120</name>
</gene>
<protein>
    <submittedName>
        <fullName evidence="1">Uncharacterized protein</fullName>
    </submittedName>
</protein>
<accession>A0ACC2GJQ8</accession>
<evidence type="ECO:0000313" key="2">
    <source>
        <dbReference type="Proteomes" id="UP001157502"/>
    </source>
</evidence>